<protein>
    <submittedName>
        <fullName evidence="1">Uncharacterized protein</fullName>
    </submittedName>
</protein>
<comment type="caution">
    <text evidence="1">The sequence shown here is derived from an EMBL/GenBank/DDBJ whole genome shotgun (WGS) entry which is preliminary data.</text>
</comment>
<accession>A0A7W6H4H0</accession>
<keyword evidence="2" id="KW-1185">Reference proteome</keyword>
<evidence type="ECO:0000313" key="2">
    <source>
        <dbReference type="Proteomes" id="UP000542776"/>
    </source>
</evidence>
<dbReference type="AlphaFoldDB" id="A0A7W6H4H0"/>
<name>A0A7W6H4H0_9HYPH</name>
<organism evidence="1 2">
    <name type="scientific">Aureimonas pseudogalii</name>
    <dbReference type="NCBI Taxonomy" id="1744844"/>
    <lineage>
        <taxon>Bacteria</taxon>
        <taxon>Pseudomonadati</taxon>
        <taxon>Pseudomonadota</taxon>
        <taxon>Alphaproteobacteria</taxon>
        <taxon>Hyphomicrobiales</taxon>
        <taxon>Aurantimonadaceae</taxon>
        <taxon>Aureimonas</taxon>
    </lineage>
</organism>
<proteinExistence type="predicted"/>
<gene>
    <name evidence="1" type="ORF">GGR04_002243</name>
</gene>
<dbReference type="Proteomes" id="UP000542776">
    <property type="component" value="Unassembled WGS sequence"/>
</dbReference>
<evidence type="ECO:0000313" key="1">
    <source>
        <dbReference type="EMBL" id="MBB3998402.1"/>
    </source>
</evidence>
<reference evidence="1 2" key="1">
    <citation type="submission" date="2020-08" db="EMBL/GenBank/DDBJ databases">
        <title>Genomic Encyclopedia of Type Strains, Phase IV (KMG-IV): sequencing the most valuable type-strain genomes for metagenomic binning, comparative biology and taxonomic classification.</title>
        <authorList>
            <person name="Goeker M."/>
        </authorList>
    </citation>
    <scope>NUCLEOTIDE SEQUENCE [LARGE SCALE GENOMIC DNA]</scope>
    <source>
        <strain evidence="1 2">DSM 102238</strain>
    </source>
</reference>
<dbReference type="EMBL" id="JACIEK010000005">
    <property type="protein sequence ID" value="MBB3998402.1"/>
    <property type="molecule type" value="Genomic_DNA"/>
</dbReference>
<dbReference type="RefSeq" id="WP_183199942.1">
    <property type="nucleotide sequence ID" value="NZ_JACIEK010000005.1"/>
</dbReference>
<sequence length="102" mass="11086">MHITKVVGGLRYDTAKAEEICRLSKGRPGDWSTEETALYRTSKGAFFLAGEGGARSRWGKRVSDGLTGGEGLIPVTVEEARDFAEENADAETVEAFFEVEEA</sequence>